<name>A0A3L6TC41_PANMI</name>
<dbReference type="Proteomes" id="UP000275267">
    <property type="component" value="Unassembled WGS sequence"/>
</dbReference>
<dbReference type="EMBL" id="PQIB02000002">
    <property type="protein sequence ID" value="RLN34650.1"/>
    <property type="molecule type" value="Genomic_DNA"/>
</dbReference>
<accession>A0A3L6TC41</accession>
<proteinExistence type="predicted"/>
<gene>
    <name evidence="1" type="ORF">C2845_PM03G31150</name>
</gene>
<comment type="caution">
    <text evidence="1">The sequence shown here is derived from an EMBL/GenBank/DDBJ whole genome shotgun (WGS) entry which is preliminary data.</text>
</comment>
<sequence length="233" mass="27898">MTETVKRLRREDPYSELMIARDPRFWTPFQQDFYTTVILKKSKITHEAQYVDWEYMPRKNDSIFDQVRAACAEKRIKHLMAFKHSWNKEIIAQFYATVYFGYHQNERAMFWMIEEVRYHITFPAFVSLFRLGDEDINYPKLHDEGVLETKDMHFMYPKNLRGNWGKVQGLYTYYGILNRLFRKTLTPRDGNTSGVTLFQRNLMAAMRPGSPQFSVGLYLARDQEFIRKSPKDL</sequence>
<keyword evidence="2" id="KW-1185">Reference proteome</keyword>
<evidence type="ECO:0000313" key="1">
    <source>
        <dbReference type="EMBL" id="RLN34650.1"/>
    </source>
</evidence>
<evidence type="ECO:0000313" key="2">
    <source>
        <dbReference type="Proteomes" id="UP000275267"/>
    </source>
</evidence>
<dbReference type="STRING" id="4540.A0A3L6TC41"/>
<dbReference type="AlphaFoldDB" id="A0A3L6TC41"/>
<dbReference type="OrthoDB" id="693433at2759"/>
<protein>
    <submittedName>
        <fullName evidence="1">Uncharacterized protein</fullName>
    </submittedName>
</protein>
<reference evidence="2" key="1">
    <citation type="journal article" date="2019" name="Nat. Commun.">
        <title>The genome of broomcorn millet.</title>
        <authorList>
            <person name="Zou C."/>
            <person name="Miki D."/>
            <person name="Li D."/>
            <person name="Tang Q."/>
            <person name="Xiao L."/>
            <person name="Rajput S."/>
            <person name="Deng P."/>
            <person name="Jia W."/>
            <person name="Huang R."/>
            <person name="Zhang M."/>
            <person name="Sun Y."/>
            <person name="Hu J."/>
            <person name="Fu X."/>
            <person name="Schnable P.S."/>
            <person name="Li F."/>
            <person name="Zhang H."/>
            <person name="Feng B."/>
            <person name="Zhu X."/>
            <person name="Liu R."/>
            <person name="Schnable J.C."/>
            <person name="Zhu J.-K."/>
            <person name="Zhang H."/>
        </authorList>
    </citation>
    <scope>NUCLEOTIDE SEQUENCE [LARGE SCALE GENOMIC DNA]</scope>
</reference>
<organism evidence="1 2">
    <name type="scientific">Panicum miliaceum</name>
    <name type="common">Proso millet</name>
    <name type="synonym">Broomcorn millet</name>
    <dbReference type="NCBI Taxonomy" id="4540"/>
    <lineage>
        <taxon>Eukaryota</taxon>
        <taxon>Viridiplantae</taxon>
        <taxon>Streptophyta</taxon>
        <taxon>Embryophyta</taxon>
        <taxon>Tracheophyta</taxon>
        <taxon>Spermatophyta</taxon>
        <taxon>Magnoliopsida</taxon>
        <taxon>Liliopsida</taxon>
        <taxon>Poales</taxon>
        <taxon>Poaceae</taxon>
        <taxon>PACMAD clade</taxon>
        <taxon>Panicoideae</taxon>
        <taxon>Panicodae</taxon>
        <taxon>Paniceae</taxon>
        <taxon>Panicinae</taxon>
        <taxon>Panicum</taxon>
        <taxon>Panicum sect. Panicum</taxon>
    </lineage>
</organism>